<keyword evidence="1" id="KW-1133">Transmembrane helix</keyword>
<feature type="transmembrane region" description="Helical" evidence="1">
    <location>
        <begin position="211"/>
        <end position="228"/>
    </location>
</feature>
<feature type="transmembrane region" description="Helical" evidence="1">
    <location>
        <begin position="92"/>
        <end position="113"/>
    </location>
</feature>
<dbReference type="EMBL" id="MFJX01000014">
    <property type="protein sequence ID" value="OGG31350.1"/>
    <property type="molecule type" value="Genomic_DNA"/>
</dbReference>
<sequence>MRKRFFWTLLFAAIFLLGLAMRSPEIVRGNYLFGFDQGRDYIGAYSIAVLHKMTLIGAEVGAGSAGIQGIFHGPGYYYLLAFMHLVFRGDPYGGLVLMFAFGVGTLLVVFVTVKKMFNERVALIALFLVSIAPLIAPQSRFIWNHHPTSLFIALWLYGMYKVIDQPRLYAPLAVFISGLAYHFELAMAIPLVLTTFVAVFFVFRIFDKRVIIWMVIAAFVAFSPMIAFEARHGFMATRGALSHLTTQRHIQSTSAIDAHNGQWFLAQKRDVFIAMVRDSFVFDAGFISPSHIMITIVFIEFLIGWCTVMTKDKRVKKYFLAIFCAFPVSILIFLPLRNAVWTYYLIHLQFIVLYAFAFSSWRILEEALRKPQYGVALLFVIYFFLSMGRGAFFRLKLNWYVDYPDYGGREKILGKRAVIDYMYADAKGKPFSAFIFTPPVYTWPYDYLFLTYAKEKYGYMPNHEKKGLAYMIIEIDGTNYWSYKGWLETVIKDGDVVWERYLQKSDHLLQKRLFR</sequence>
<comment type="caution">
    <text evidence="3">The sequence shown here is derived from an EMBL/GenBank/DDBJ whole genome shotgun (WGS) entry which is preliminary data.</text>
</comment>
<dbReference type="AlphaFoldDB" id="A0A1F6B345"/>
<keyword evidence="1" id="KW-0812">Transmembrane</keyword>
<evidence type="ECO:0000256" key="1">
    <source>
        <dbReference type="SAM" id="Phobius"/>
    </source>
</evidence>
<feature type="transmembrane region" description="Helical" evidence="1">
    <location>
        <begin position="373"/>
        <end position="392"/>
    </location>
</feature>
<accession>A0A1F6B345</accession>
<evidence type="ECO:0000313" key="3">
    <source>
        <dbReference type="EMBL" id="OGG31350.1"/>
    </source>
</evidence>
<organism evidence="3 4">
    <name type="scientific">Candidatus Gottesmanbacteria bacterium RIFCSPLOWO2_01_FULL_46_9</name>
    <dbReference type="NCBI Taxonomy" id="1798394"/>
    <lineage>
        <taxon>Bacteria</taxon>
        <taxon>Candidatus Gottesmaniibacteriota</taxon>
    </lineage>
</organism>
<name>A0A1F6B345_9BACT</name>
<proteinExistence type="predicted"/>
<feature type="transmembrane region" description="Helical" evidence="1">
    <location>
        <begin position="342"/>
        <end position="361"/>
    </location>
</feature>
<feature type="transmembrane region" description="Helical" evidence="1">
    <location>
        <begin position="189"/>
        <end position="206"/>
    </location>
</feature>
<dbReference type="InterPro" id="IPR038731">
    <property type="entry name" value="RgtA/B/C-like"/>
</dbReference>
<reference evidence="3 4" key="1">
    <citation type="journal article" date="2016" name="Nat. Commun.">
        <title>Thousands of microbial genomes shed light on interconnected biogeochemical processes in an aquifer system.</title>
        <authorList>
            <person name="Anantharaman K."/>
            <person name="Brown C.T."/>
            <person name="Hug L.A."/>
            <person name="Sharon I."/>
            <person name="Castelle C.J."/>
            <person name="Probst A.J."/>
            <person name="Thomas B.C."/>
            <person name="Singh A."/>
            <person name="Wilkins M.J."/>
            <person name="Karaoz U."/>
            <person name="Brodie E.L."/>
            <person name="Williams K.H."/>
            <person name="Hubbard S.S."/>
            <person name="Banfield J.F."/>
        </authorList>
    </citation>
    <scope>NUCLEOTIDE SEQUENCE [LARGE SCALE GENOMIC DNA]</scope>
</reference>
<feature type="transmembrane region" description="Helical" evidence="1">
    <location>
        <begin position="318"/>
        <end position="336"/>
    </location>
</feature>
<protein>
    <recommendedName>
        <fullName evidence="2">Glycosyltransferase RgtA/B/C/D-like domain-containing protein</fullName>
    </recommendedName>
</protein>
<dbReference type="Pfam" id="PF13231">
    <property type="entry name" value="PMT_2"/>
    <property type="match status" value="1"/>
</dbReference>
<feature type="domain" description="Glycosyltransferase RgtA/B/C/D-like" evidence="2">
    <location>
        <begin position="72"/>
        <end position="227"/>
    </location>
</feature>
<feature type="transmembrane region" description="Helical" evidence="1">
    <location>
        <begin position="120"/>
        <end position="136"/>
    </location>
</feature>
<keyword evidence="1" id="KW-0472">Membrane</keyword>
<gene>
    <name evidence="3" type="ORF">A3A63_00790</name>
</gene>
<evidence type="ECO:0000259" key="2">
    <source>
        <dbReference type="Pfam" id="PF13231"/>
    </source>
</evidence>
<evidence type="ECO:0000313" key="4">
    <source>
        <dbReference type="Proteomes" id="UP000176450"/>
    </source>
</evidence>
<feature type="transmembrane region" description="Helical" evidence="1">
    <location>
        <begin position="286"/>
        <end position="306"/>
    </location>
</feature>
<dbReference type="Proteomes" id="UP000176450">
    <property type="component" value="Unassembled WGS sequence"/>
</dbReference>